<feature type="transmembrane region" description="Helical" evidence="5">
    <location>
        <begin position="72"/>
        <end position="91"/>
    </location>
</feature>
<keyword evidence="7" id="KW-1185">Reference proteome</keyword>
<dbReference type="EMBL" id="CP098755">
    <property type="protein sequence ID" value="USG65601.1"/>
    <property type="molecule type" value="Genomic_DNA"/>
</dbReference>
<feature type="transmembrane region" description="Helical" evidence="5">
    <location>
        <begin position="158"/>
        <end position="181"/>
    </location>
</feature>
<comment type="subcellular location">
    <subcellularLocation>
        <location evidence="1">Membrane</location>
        <topology evidence="1">Multi-pass membrane protein</topology>
    </subcellularLocation>
</comment>
<evidence type="ECO:0000256" key="5">
    <source>
        <dbReference type="SAM" id="Phobius"/>
    </source>
</evidence>
<evidence type="ECO:0000256" key="3">
    <source>
        <dbReference type="ARBA" id="ARBA00022989"/>
    </source>
</evidence>
<keyword evidence="3 5" id="KW-1133">Transmembrane helix</keyword>
<gene>
    <name evidence="6" type="ORF">NDK47_26460</name>
</gene>
<sequence length="324" mass="35640">MFRILQEIVTKFLPLWIICSALLAYHYPEHFLFLKNWTAPSLAFILFNMGLTLSRESLKRVIKHPKNAILGVAGKWTVTLSISILLAYLFFRNQPELMTGTILAGAVPSGTSANLYTFMAGGTLALSIMMSTIDTLVGPILTPLIMKGTVGTVVPVSFLPLFLQMVYVVLLPILAGLLVQWKWESKLGGVKKVIPMLSAAALIIIDFAVVSGAQKMLEDNLSLLPWLFLCVFLQVTIPMVLGYFFGAGFRMPEADRRSVVYEFGICNTALAALLAMEHISPVAAVPAVANMITNTSLGALIAILWEPARTKWLQYRMKSSLNQS</sequence>
<evidence type="ECO:0000313" key="7">
    <source>
        <dbReference type="Proteomes" id="UP001056500"/>
    </source>
</evidence>
<accession>A0ABY4WEK5</accession>
<dbReference type="Pfam" id="PF01758">
    <property type="entry name" value="SBF"/>
    <property type="match status" value="1"/>
</dbReference>
<organism evidence="6 7">
    <name type="scientific">Brevibacillus ruminantium</name>
    <dbReference type="NCBI Taxonomy" id="2950604"/>
    <lineage>
        <taxon>Bacteria</taxon>
        <taxon>Bacillati</taxon>
        <taxon>Bacillota</taxon>
        <taxon>Bacilli</taxon>
        <taxon>Bacillales</taxon>
        <taxon>Paenibacillaceae</taxon>
        <taxon>Brevibacillus</taxon>
    </lineage>
</organism>
<protein>
    <submittedName>
        <fullName evidence="6">Bile acid:sodium symporter family protein</fullName>
    </submittedName>
</protein>
<name>A0ABY4WEK5_9BACL</name>
<dbReference type="Proteomes" id="UP001056500">
    <property type="component" value="Chromosome"/>
</dbReference>
<dbReference type="Gene3D" id="1.20.1530.20">
    <property type="match status" value="1"/>
</dbReference>
<evidence type="ECO:0000256" key="2">
    <source>
        <dbReference type="ARBA" id="ARBA00022692"/>
    </source>
</evidence>
<feature type="transmembrane region" description="Helical" evidence="5">
    <location>
        <begin position="12"/>
        <end position="28"/>
    </location>
</feature>
<dbReference type="InterPro" id="IPR002657">
    <property type="entry name" value="BilAc:Na_symport/Acr3"/>
</dbReference>
<evidence type="ECO:0000256" key="1">
    <source>
        <dbReference type="ARBA" id="ARBA00004141"/>
    </source>
</evidence>
<feature type="transmembrane region" description="Helical" evidence="5">
    <location>
        <begin position="282"/>
        <end position="305"/>
    </location>
</feature>
<evidence type="ECO:0000256" key="4">
    <source>
        <dbReference type="ARBA" id="ARBA00023136"/>
    </source>
</evidence>
<feature type="transmembrane region" description="Helical" evidence="5">
    <location>
        <begin position="226"/>
        <end position="247"/>
    </location>
</feature>
<reference evidence="6" key="1">
    <citation type="submission" date="2022-06" db="EMBL/GenBank/DDBJ databases">
        <title>Genome sequencing of Brevibacillus sp. BB3-R1.</title>
        <authorList>
            <person name="Heo J."/>
            <person name="Lee D."/>
            <person name="Won M."/>
            <person name="Han B.-H."/>
            <person name="Hong S.-B."/>
            <person name="Kwon S.-W."/>
        </authorList>
    </citation>
    <scope>NUCLEOTIDE SEQUENCE</scope>
    <source>
        <strain evidence="6">BB3-R1</strain>
    </source>
</reference>
<feature type="transmembrane region" description="Helical" evidence="5">
    <location>
        <begin position="124"/>
        <end position="146"/>
    </location>
</feature>
<evidence type="ECO:0000313" key="6">
    <source>
        <dbReference type="EMBL" id="USG65601.1"/>
    </source>
</evidence>
<dbReference type="PANTHER" id="PTHR10361:SF28">
    <property type="entry name" value="P3 PROTEIN-RELATED"/>
    <property type="match status" value="1"/>
</dbReference>
<keyword evidence="4 5" id="KW-0472">Membrane</keyword>
<dbReference type="InterPro" id="IPR038770">
    <property type="entry name" value="Na+/solute_symporter_sf"/>
</dbReference>
<dbReference type="RefSeq" id="WP_251872687.1">
    <property type="nucleotide sequence ID" value="NZ_CP098755.1"/>
</dbReference>
<feature type="transmembrane region" description="Helical" evidence="5">
    <location>
        <begin position="259"/>
        <end position="276"/>
    </location>
</feature>
<dbReference type="PANTHER" id="PTHR10361">
    <property type="entry name" value="SODIUM-BILE ACID COTRANSPORTER"/>
    <property type="match status" value="1"/>
</dbReference>
<feature type="transmembrane region" description="Helical" evidence="5">
    <location>
        <begin position="193"/>
        <end position="214"/>
    </location>
</feature>
<dbReference type="InterPro" id="IPR004710">
    <property type="entry name" value="Bilac:Na_transpt"/>
</dbReference>
<keyword evidence="2 5" id="KW-0812">Transmembrane</keyword>
<proteinExistence type="predicted"/>